<dbReference type="RefSeq" id="WP_272651372.1">
    <property type="nucleotide sequence ID" value="NZ_JAZDDG010000005.1"/>
</dbReference>
<feature type="transmembrane region" description="Helical" evidence="10">
    <location>
        <begin position="5"/>
        <end position="26"/>
    </location>
</feature>
<keyword evidence="4" id="KW-1003">Cell membrane</keyword>
<dbReference type="InterPro" id="IPR003594">
    <property type="entry name" value="HATPase_dom"/>
</dbReference>
<evidence type="ECO:0000256" key="4">
    <source>
        <dbReference type="ARBA" id="ARBA00022475"/>
    </source>
</evidence>
<keyword evidence="10" id="KW-0472">Membrane</keyword>
<evidence type="ECO:0000259" key="11">
    <source>
        <dbReference type="PROSITE" id="PS50109"/>
    </source>
</evidence>
<keyword evidence="9 10" id="KW-1133">Transmembrane helix</keyword>
<comment type="subcellular location">
    <subcellularLocation>
        <location evidence="2">Cell membrane</location>
        <topology evidence="2">Multi-pass membrane protein</topology>
    </subcellularLocation>
</comment>
<evidence type="ECO:0000256" key="6">
    <source>
        <dbReference type="ARBA" id="ARBA00022679"/>
    </source>
</evidence>
<evidence type="ECO:0000256" key="9">
    <source>
        <dbReference type="ARBA" id="ARBA00022989"/>
    </source>
</evidence>
<dbReference type="SUPFAM" id="SSF103190">
    <property type="entry name" value="Sensory domain-like"/>
    <property type="match status" value="1"/>
</dbReference>
<gene>
    <name evidence="12" type="ORF">V1I91_11380</name>
</gene>
<dbReference type="InterPro" id="IPR029151">
    <property type="entry name" value="Sensor-like_sf"/>
</dbReference>
<evidence type="ECO:0000256" key="7">
    <source>
        <dbReference type="ARBA" id="ARBA00022692"/>
    </source>
</evidence>
<evidence type="ECO:0000256" key="3">
    <source>
        <dbReference type="ARBA" id="ARBA00012438"/>
    </source>
</evidence>
<sequence>MWKRVFKFFIFLYAPILVLSLLFFYLQKNNQIEQLTQIQERAAIQKKNLVVDLFSGIIHDINYWSNLNYPKNFDPNETHSRMMGPYMDLIEGTRDYDQFRYLDMEGKEFFRVEQLGRETIISDTLQDKSQREYVKAGLNLRPGDVYLSQIDLNKEFGVIEKPYKPVIRAVAPIFDIDGKKFGVVVINFKMNRILDQLKSSLINDNFYLLDSDSNIIATNTLEENLPSARIVLEGLDSLSIAKLPRKQFKIAQDTSFLHNKSLWTISHLDLNRQHSMVSPYSYDLLNIKTPTQWIIAMQIPEKDMFENLFPIYTGLLVFNFFAIINLFVIIYLVQRRRLQRAEFYKELETKNKRLAFKRNKLQEQNILISDINRRLEVRNNQLSEFNYVVSHNLKAPVTSMSVIVNMLKNEKEPGERTNLLLKLEKVSKSILDLTDDISEYISILDNKKIAVKNVDVNLVIEKVKHEFTETLLDNSNFNVIVKTDDWNQVSFSKFYLQSIIQNLMSNAIKYKRKDTNSFIHFETAYEDNKKVMYIRDNGLGIDLEKHGENLFGLYKRFHRNVSGKGMGLFLVKSQLEALDALISVKSEENIGTTFKITF</sequence>
<dbReference type="SUPFAM" id="SSF47384">
    <property type="entry name" value="Homodimeric domain of signal transducing histidine kinase"/>
    <property type="match status" value="1"/>
</dbReference>
<evidence type="ECO:0000256" key="1">
    <source>
        <dbReference type="ARBA" id="ARBA00000085"/>
    </source>
</evidence>
<evidence type="ECO:0000256" key="5">
    <source>
        <dbReference type="ARBA" id="ARBA00022553"/>
    </source>
</evidence>
<dbReference type="PANTHER" id="PTHR43304:SF1">
    <property type="entry name" value="PAC DOMAIN-CONTAINING PROTEIN"/>
    <property type="match status" value="1"/>
</dbReference>
<keyword evidence="8 12" id="KW-0418">Kinase</keyword>
<dbReference type="PANTHER" id="PTHR43304">
    <property type="entry name" value="PHYTOCHROME-LIKE PROTEIN CPH1"/>
    <property type="match status" value="1"/>
</dbReference>
<dbReference type="InterPro" id="IPR052162">
    <property type="entry name" value="Sensor_kinase/Photoreceptor"/>
</dbReference>
<proteinExistence type="predicted"/>
<name>A0ABU7IUL6_9FLAO</name>
<evidence type="ECO:0000313" key="13">
    <source>
        <dbReference type="Proteomes" id="UP001356308"/>
    </source>
</evidence>
<accession>A0ABU7IUL6</accession>
<protein>
    <recommendedName>
        <fullName evidence="3">histidine kinase</fullName>
        <ecNumber evidence="3">2.7.13.3</ecNumber>
    </recommendedName>
</protein>
<keyword evidence="7 10" id="KW-0812">Transmembrane</keyword>
<dbReference type="Gene3D" id="3.30.450.20">
    <property type="entry name" value="PAS domain"/>
    <property type="match status" value="1"/>
</dbReference>
<dbReference type="InterPro" id="IPR036097">
    <property type="entry name" value="HisK_dim/P_sf"/>
</dbReference>
<dbReference type="Pfam" id="PF21623">
    <property type="entry name" value="HK_sensor_dom_bact"/>
    <property type="match status" value="1"/>
</dbReference>
<evidence type="ECO:0000256" key="10">
    <source>
        <dbReference type="SAM" id="Phobius"/>
    </source>
</evidence>
<feature type="domain" description="Histidine kinase" evidence="11">
    <location>
        <begin position="388"/>
        <end position="598"/>
    </location>
</feature>
<dbReference type="PRINTS" id="PR00344">
    <property type="entry name" value="BCTRLSENSOR"/>
</dbReference>
<dbReference type="EC" id="2.7.13.3" evidence="3"/>
<reference evidence="12 13" key="1">
    <citation type="submission" date="2024-01" db="EMBL/GenBank/DDBJ databases">
        <title>Maribacter spp. originated from different algae showed divergent polysaccharides utilization ability.</title>
        <authorList>
            <person name="Wang H."/>
            <person name="Wu Y."/>
        </authorList>
    </citation>
    <scope>NUCLEOTIDE SEQUENCE [LARGE SCALE GENOMIC DNA]</scope>
    <source>
        <strain evidence="12 13">PR1</strain>
    </source>
</reference>
<feature type="transmembrane region" description="Helical" evidence="10">
    <location>
        <begin position="309"/>
        <end position="333"/>
    </location>
</feature>
<keyword evidence="6" id="KW-0808">Transferase</keyword>
<comment type="catalytic activity">
    <reaction evidence="1">
        <text>ATP + protein L-histidine = ADP + protein N-phospho-L-histidine.</text>
        <dbReference type="EC" id="2.7.13.3"/>
    </reaction>
</comment>
<dbReference type="InterPro" id="IPR036890">
    <property type="entry name" value="HATPase_C_sf"/>
</dbReference>
<dbReference type="CDD" id="cd00082">
    <property type="entry name" value="HisKA"/>
    <property type="match status" value="1"/>
</dbReference>
<dbReference type="Gene3D" id="1.10.287.130">
    <property type="match status" value="1"/>
</dbReference>
<dbReference type="PROSITE" id="PS50109">
    <property type="entry name" value="HIS_KIN"/>
    <property type="match status" value="1"/>
</dbReference>
<keyword evidence="13" id="KW-1185">Reference proteome</keyword>
<dbReference type="Gene3D" id="3.30.565.10">
    <property type="entry name" value="Histidine kinase-like ATPase, C-terminal domain"/>
    <property type="match status" value="1"/>
</dbReference>
<evidence type="ECO:0000256" key="8">
    <source>
        <dbReference type="ARBA" id="ARBA00022777"/>
    </source>
</evidence>
<dbReference type="Proteomes" id="UP001356308">
    <property type="component" value="Unassembled WGS sequence"/>
</dbReference>
<dbReference type="GO" id="GO:0016301">
    <property type="term" value="F:kinase activity"/>
    <property type="evidence" value="ECO:0007669"/>
    <property type="project" value="UniProtKB-KW"/>
</dbReference>
<dbReference type="InterPro" id="IPR003661">
    <property type="entry name" value="HisK_dim/P_dom"/>
</dbReference>
<dbReference type="SMART" id="SM00387">
    <property type="entry name" value="HATPase_c"/>
    <property type="match status" value="1"/>
</dbReference>
<dbReference type="InterPro" id="IPR005467">
    <property type="entry name" value="His_kinase_dom"/>
</dbReference>
<dbReference type="InterPro" id="IPR048760">
    <property type="entry name" value="VP0354-like_sensor_dom"/>
</dbReference>
<keyword evidence="5" id="KW-0597">Phosphoprotein</keyword>
<dbReference type="EMBL" id="JAZDDG010000005">
    <property type="protein sequence ID" value="MEE1976674.1"/>
    <property type="molecule type" value="Genomic_DNA"/>
</dbReference>
<evidence type="ECO:0000313" key="12">
    <source>
        <dbReference type="EMBL" id="MEE1976674.1"/>
    </source>
</evidence>
<evidence type="ECO:0000256" key="2">
    <source>
        <dbReference type="ARBA" id="ARBA00004651"/>
    </source>
</evidence>
<dbReference type="InterPro" id="IPR004358">
    <property type="entry name" value="Sig_transdc_His_kin-like_C"/>
</dbReference>
<dbReference type="Pfam" id="PF02518">
    <property type="entry name" value="HATPase_c"/>
    <property type="match status" value="1"/>
</dbReference>
<dbReference type="SUPFAM" id="SSF55874">
    <property type="entry name" value="ATPase domain of HSP90 chaperone/DNA topoisomerase II/histidine kinase"/>
    <property type="match status" value="1"/>
</dbReference>
<organism evidence="12 13">
    <name type="scientific">Maribacter cobaltidurans</name>
    <dbReference type="NCBI Taxonomy" id="1178778"/>
    <lineage>
        <taxon>Bacteria</taxon>
        <taxon>Pseudomonadati</taxon>
        <taxon>Bacteroidota</taxon>
        <taxon>Flavobacteriia</taxon>
        <taxon>Flavobacteriales</taxon>
        <taxon>Flavobacteriaceae</taxon>
        <taxon>Maribacter</taxon>
    </lineage>
</organism>
<comment type="caution">
    <text evidence="12">The sequence shown here is derived from an EMBL/GenBank/DDBJ whole genome shotgun (WGS) entry which is preliminary data.</text>
</comment>